<evidence type="ECO:0000313" key="3">
    <source>
        <dbReference type="EMBL" id="TDP30820.1"/>
    </source>
</evidence>
<feature type="compositionally biased region" description="Polar residues" evidence="1">
    <location>
        <begin position="1"/>
        <end position="18"/>
    </location>
</feature>
<feature type="transmembrane region" description="Helical" evidence="2">
    <location>
        <begin position="104"/>
        <end position="126"/>
    </location>
</feature>
<sequence length="604" mass="63829">MGDTETAVSTGPSPSLPTLTRDLGRSARYKALAGAVGAGLLTGGTALGLFSRFGTAPVAVRDTYAQAGHVAGAAAVAGGLVLAIAVAAWFAGRSRQADLWSTHHRWELGATATVVLVLGFLGTMSWNEHLPSSYTTLRTEMPYFEQLTTSVGALALVAIGSILVLPLAFHMGVARTLRRGTSTAAVAMGLAIAAVVSVVAVRAGDDRLNVDHSTAAPTPVPAAADRFGTEAFRLQLPPLNNRPEATGREVIPAGTGFLVIGVDGLRAFDGATGEPRWHYLRRPQSGTRTLIYDRGSAITAADGAIVTTRWTGRSGTRRITFDAVTGQILWTSDDHTDFTSDDPDSPARLLEAPASDTLIVETDTAVKGYDARTAARRWVTPVAESGCRSTDVGTRVTADAVYRVLRCGGSTWRVIAIDTATGGVIGHRDYPASPSNKPTLTLLQNMTLIDFWTPDNPAYMLVEKPDQLATTPLRTSGSPFAAAADGSDLLVGLFDPATRQSHVDLTTYDGTSRTRVAEMSPSDPNSGAVHVLAEEIIALEYNTALRLSRWPLRNPTSPNAVPIEATCRPKATQPTLLPVPASILVVCQNNEEIGDATLDIIGYR</sequence>
<dbReference type="InterPro" id="IPR011047">
    <property type="entry name" value="Quinoprotein_ADH-like_sf"/>
</dbReference>
<keyword evidence="2" id="KW-0812">Transmembrane</keyword>
<gene>
    <name evidence="3" type="ORF">DFR75_11027</name>
</gene>
<feature type="transmembrane region" description="Helical" evidence="2">
    <location>
        <begin position="70"/>
        <end position="92"/>
    </location>
</feature>
<organism evidence="3 4">
    <name type="scientific">Nocardia ignorata</name>
    <dbReference type="NCBI Taxonomy" id="145285"/>
    <lineage>
        <taxon>Bacteria</taxon>
        <taxon>Bacillati</taxon>
        <taxon>Actinomycetota</taxon>
        <taxon>Actinomycetes</taxon>
        <taxon>Mycobacteriales</taxon>
        <taxon>Nocardiaceae</taxon>
        <taxon>Nocardia</taxon>
    </lineage>
</organism>
<feature type="transmembrane region" description="Helical" evidence="2">
    <location>
        <begin position="181"/>
        <end position="201"/>
    </location>
</feature>
<keyword evidence="4" id="KW-1185">Reference proteome</keyword>
<dbReference type="Proteomes" id="UP000295087">
    <property type="component" value="Unassembled WGS sequence"/>
</dbReference>
<protein>
    <submittedName>
        <fullName evidence="3">Uncharacterized protein</fullName>
    </submittedName>
</protein>
<evidence type="ECO:0000313" key="4">
    <source>
        <dbReference type="Proteomes" id="UP000295087"/>
    </source>
</evidence>
<keyword evidence="2" id="KW-1133">Transmembrane helix</keyword>
<dbReference type="SUPFAM" id="SSF50998">
    <property type="entry name" value="Quinoprotein alcohol dehydrogenase-like"/>
    <property type="match status" value="1"/>
</dbReference>
<feature type="region of interest" description="Disordered" evidence="1">
    <location>
        <begin position="1"/>
        <end position="20"/>
    </location>
</feature>
<evidence type="ECO:0000256" key="1">
    <source>
        <dbReference type="SAM" id="MobiDB-lite"/>
    </source>
</evidence>
<proteinExistence type="predicted"/>
<accession>A0A4R6P1S0</accession>
<dbReference type="AlphaFoldDB" id="A0A4R6P1S0"/>
<reference evidence="3 4" key="1">
    <citation type="submission" date="2019-03" db="EMBL/GenBank/DDBJ databases">
        <title>Genomic Encyclopedia of Type Strains, Phase IV (KMG-IV): sequencing the most valuable type-strain genomes for metagenomic binning, comparative biology and taxonomic classification.</title>
        <authorList>
            <person name="Goeker M."/>
        </authorList>
    </citation>
    <scope>NUCLEOTIDE SEQUENCE [LARGE SCALE GENOMIC DNA]</scope>
    <source>
        <strain evidence="3 4">DSM 44496</strain>
    </source>
</reference>
<feature type="transmembrane region" description="Helical" evidence="2">
    <location>
        <begin position="31"/>
        <end position="50"/>
    </location>
</feature>
<comment type="caution">
    <text evidence="3">The sequence shown here is derived from an EMBL/GenBank/DDBJ whole genome shotgun (WGS) entry which is preliminary data.</text>
</comment>
<keyword evidence="2" id="KW-0472">Membrane</keyword>
<dbReference type="EMBL" id="SNXK01000010">
    <property type="protein sequence ID" value="TDP30820.1"/>
    <property type="molecule type" value="Genomic_DNA"/>
</dbReference>
<feature type="transmembrane region" description="Helical" evidence="2">
    <location>
        <begin position="146"/>
        <end position="169"/>
    </location>
</feature>
<name>A0A4R6P1S0_NOCIG</name>
<dbReference type="Gene3D" id="2.140.10.10">
    <property type="entry name" value="Quinoprotein alcohol dehydrogenase-like superfamily"/>
    <property type="match status" value="1"/>
</dbReference>
<evidence type="ECO:0000256" key="2">
    <source>
        <dbReference type="SAM" id="Phobius"/>
    </source>
</evidence>